<dbReference type="PROSITE" id="PS50830">
    <property type="entry name" value="TNASE_3"/>
    <property type="match status" value="1"/>
</dbReference>
<keyword evidence="3" id="KW-1185">Reference proteome</keyword>
<sequence>MQFALPWLRLGLFALCLLPLLVRADYGDVLVSEISSIYDGDTFRVSIHNWPSVVGERIPVRIRGIDTPELRGQCEEEKRQARAAKQFTVAALRQAREIKLKKIERDKYFRLLAEVYVDGRNLGEELVRQGLARRYDGGSKAGWCRS</sequence>
<dbReference type="SUPFAM" id="SSF50199">
    <property type="entry name" value="Staphylococcal nuclease"/>
    <property type="match status" value="1"/>
</dbReference>
<reference evidence="2 3" key="1">
    <citation type="submission" date="2024-09" db="EMBL/GenBank/DDBJ databases">
        <authorList>
            <person name="Sun Q."/>
            <person name="Mori K."/>
        </authorList>
    </citation>
    <scope>NUCLEOTIDE SEQUENCE [LARGE SCALE GENOMIC DNA]</scope>
    <source>
        <strain evidence="2 3">ATCC 51285</strain>
    </source>
</reference>
<dbReference type="Proteomes" id="UP001589628">
    <property type="component" value="Unassembled WGS sequence"/>
</dbReference>
<protein>
    <submittedName>
        <fullName evidence="2">Thermonuclease family protein</fullName>
    </submittedName>
</protein>
<accession>A0ABV5ZAM3</accession>
<name>A0ABV5ZAM3_9GAMM</name>
<dbReference type="EMBL" id="JBHLZN010000002">
    <property type="protein sequence ID" value="MFB9886327.1"/>
    <property type="molecule type" value="Genomic_DNA"/>
</dbReference>
<evidence type="ECO:0000313" key="2">
    <source>
        <dbReference type="EMBL" id="MFB9886327.1"/>
    </source>
</evidence>
<dbReference type="RefSeq" id="WP_027311793.1">
    <property type="nucleotide sequence ID" value="NZ_JBHLZN010000002.1"/>
</dbReference>
<dbReference type="InterPro" id="IPR035437">
    <property type="entry name" value="SNase_OB-fold_sf"/>
</dbReference>
<gene>
    <name evidence="2" type="ORF">ACFFLH_07900</name>
</gene>
<dbReference type="SMART" id="SM00318">
    <property type="entry name" value="SNc"/>
    <property type="match status" value="1"/>
</dbReference>
<evidence type="ECO:0000313" key="3">
    <source>
        <dbReference type="Proteomes" id="UP001589628"/>
    </source>
</evidence>
<comment type="caution">
    <text evidence="2">The sequence shown here is derived from an EMBL/GenBank/DDBJ whole genome shotgun (WGS) entry which is preliminary data.</text>
</comment>
<dbReference type="Pfam" id="PF00565">
    <property type="entry name" value="SNase"/>
    <property type="match status" value="1"/>
</dbReference>
<organism evidence="2 3">
    <name type="scientific">Balneatrix alpica</name>
    <dbReference type="NCBI Taxonomy" id="75684"/>
    <lineage>
        <taxon>Bacteria</taxon>
        <taxon>Pseudomonadati</taxon>
        <taxon>Pseudomonadota</taxon>
        <taxon>Gammaproteobacteria</taxon>
        <taxon>Oceanospirillales</taxon>
        <taxon>Balneatrichaceae</taxon>
        <taxon>Balneatrix</taxon>
    </lineage>
</organism>
<feature type="domain" description="TNase-like" evidence="1">
    <location>
        <begin position="28"/>
        <end position="135"/>
    </location>
</feature>
<evidence type="ECO:0000259" key="1">
    <source>
        <dbReference type="PROSITE" id="PS50830"/>
    </source>
</evidence>
<dbReference type="InterPro" id="IPR016071">
    <property type="entry name" value="Staphylococal_nuclease_OB-fold"/>
</dbReference>
<dbReference type="Gene3D" id="2.40.50.90">
    <property type="match status" value="1"/>
</dbReference>
<proteinExistence type="predicted"/>